<dbReference type="Proteomes" id="UP001442494">
    <property type="component" value="Unassembled WGS sequence"/>
</dbReference>
<organism evidence="1 2">
    <name type="scientific">Funiculus sociatus GB2-A5</name>
    <dbReference type="NCBI Taxonomy" id="2933946"/>
    <lineage>
        <taxon>Bacteria</taxon>
        <taxon>Bacillati</taxon>
        <taxon>Cyanobacteriota</taxon>
        <taxon>Cyanophyceae</taxon>
        <taxon>Coleofasciculales</taxon>
        <taxon>Coleofasciculaceae</taxon>
        <taxon>Funiculus</taxon>
    </lineage>
</organism>
<dbReference type="Pfam" id="PF11320">
    <property type="entry name" value="DUF3122"/>
    <property type="match status" value="1"/>
</dbReference>
<evidence type="ECO:0000313" key="2">
    <source>
        <dbReference type="Proteomes" id="UP001442494"/>
    </source>
</evidence>
<dbReference type="RefSeq" id="WP_190426474.1">
    <property type="nucleotide sequence ID" value="NZ_JAMPKK010000039.1"/>
</dbReference>
<name>A0ABV0JS42_9CYAN</name>
<reference evidence="1 2" key="1">
    <citation type="submission" date="2022-04" db="EMBL/GenBank/DDBJ databases">
        <title>Positive selection, recombination, and allopatry shape intraspecific diversity of widespread and dominant cyanobacteria.</title>
        <authorList>
            <person name="Wei J."/>
            <person name="Shu W."/>
            <person name="Hu C."/>
        </authorList>
    </citation>
    <scope>NUCLEOTIDE SEQUENCE [LARGE SCALE GENOMIC DNA]</scope>
    <source>
        <strain evidence="1 2">GB2-A5</strain>
    </source>
</reference>
<proteinExistence type="predicted"/>
<protein>
    <submittedName>
        <fullName evidence="1">DUF3122 domain-containing protein</fullName>
    </submittedName>
</protein>
<dbReference type="EMBL" id="JAMPKK010000039">
    <property type="protein sequence ID" value="MEP0866198.1"/>
    <property type="molecule type" value="Genomic_DNA"/>
</dbReference>
<sequence>MVLGWRIFIGVGLCIYLILGNSAPAFASIHTYPESPTQVMYRSKQSLRDVKDQAWQVVLFKRLKMGEVDCVHLRLVGFPGIAELAHPKPLTITAGTGEVWTAADVLNESLLPPNVGEYDLLKVMTDLDSNTPLRLNLPLKGGLSVDLLVPPFGVREWRLLMDTQMDTQVE</sequence>
<keyword evidence="2" id="KW-1185">Reference proteome</keyword>
<evidence type="ECO:0000313" key="1">
    <source>
        <dbReference type="EMBL" id="MEP0866198.1"/>
    </source>
</evidence>
<comment type="caution">
    <text evidence="1">The sequence shown here is derived from an EMBL/GenBank/DDBJ whole genome shotgun (WGS) entry which is preliminary data.</text>
</comment>
<accession>A0ABV0JS42</accession>
<gene>
    <name evidence="1" type="ORF">NDI37_17180</name>
</gene>
<dbReference type="InterPro" id="IPR021469">
    <property type="entry name" value="DUF3122"/>
</dbReference>